<dbReference type="GO" id="GO:0003886">
    <property type="term" value="F:DNA (cytosine-5-)-methyltransferase activity"/>
    <property type="evidence" value="ECO:0007669"/>
    <property type="project" value="UniProtKB-EC"/>
</dbReference>
<dbReference type="InterPro" id="IPR001525">
    <property type="entry name" value="C5_MeTfrase"/>
</dbReference>
<evidence type="ECO:0000256" key="3">
    <source>
        <dbReference type="ARBA" id="ARBA00022679"/>
    </source>
</evidence>
<dbReference type="InterPro" id="IPR050750">
    <property type="entry name" value="C5-MTase"/>
</dbReference>
<keyword evidence="2 7" id="KW-0489">Methyltransferase</keyword>
<evidence type="ECO:0000256" key="1">
    <source>
        <dbReference type="ARBA" id="ARBA00011975"/>
    </source>
</evidence>
<comment type="catalytic activity">
    <reaction evidence="6">
        <text>a 2'-deoxycytidine in DNA + S-adenosyl-L-methionine = a 5-methyl-2'-deoxycytidine in DNA + S-adenosyl-L-homocysteine + H(+)</text>
        <dbReference type="Rhea" id="RHEA:13681"/>
        <dbReference type="Rhea" id="RHEA-COMP:11369"/>
        <dbReference type="Rhea" id="RHEA-COMP:11370"/>
        <dbReference type="ChEBI" id="CHEBI:15378"/>
        <dbReference type="ChEBI" id="CHEBI:57856"/>
        <dbReference type="ChEBI" id="CHEBI:59789"/>
        <dbReference type="ChEBI" id="CHEBI:85452"/>
        <dbReference type="ChEBI" id="CHEBI:85454"/>
        <dbReference type="EC" id="2.1.1.37"/>
    </reaction>
</comment>
<dbReference type="Pfam" id="PF00145">
    <property type="entry name" value="DNA_methylase"/>
    <property type="match status" value="1"/>
</dbReference>
<keyword evidence="4" id="KW-0949">S-adenosyl-L-methionine</keyword>
<name>A0A600JG79_SALET</name>
<sequence>MTAYYNEFDPFAAQWLRNLIKERLIATGIVDDRSILEVAPSDLAGFTQCHFFAGIGGWSYALRLAGVPDSFPCWTGSPPCQPFSVAGAGRGTDDSRHLAPAFLDLVSECRPSVIFGEQVANAVKKDNWIDALLIEMSEEGYASGFAVLPAAGVGAPHKRDRIFFGAALLADTVRKQQRQEGLRRCGLENVQVRRNENPATITGCCGNCSLAGTNGKRPQGEWPDCNSSGWKGQDLRPAGLRIGAGNKDGYAHHSHWSGADWLGCRDGRFRPVESGTFPLANGIPARVGRLRGYGNAIVPQVAAEFIKAFMECRPNDQ</sequence>
<dbReference type="PANTHER" id="PTHR46098">
    <property type="entry name" value="TRNA (CYTOSINE(38)-C(5))-METHYLTRANSFERASE"/>
    <property type="match status" value="1"/>
</dbReference>
<dbReference type="EC" id="2.1.1.37" evidence="1"/>
<dbReference type="GO" id="GO:0032259">
    <property type="term" value="P:methylation"/>
    <property type="evidence" value="ECO:0007669"/>
    <property type="project" value="UniProtKB-KW"/>
</dbReference>
<proteinExistence type="predicted"/>
<keyword evidence="3 7" id="KW-0808">Transferase</keyword>
<evidence type="ECO:0000256" key="4">
    <source>
        <dbReference type="ARBA" id="ARBA00022691"/>
    </source>
</evidence>
<evidence type="ECO:0000256" key="6">
    <source>
        <dbReference type="ARBA" id="ARBA00047422"/>
    </source>
</evidence>
<gene>
    <name evidence="7" type="ORF">D0233_19440</name>
</gene>
<accession>A0A600JG79</accession>
<evidence type="ECO:0000313" key="7">
    <source>
        <dbReference type="EMBL" id="ECT3107638.1"/>
    </source>
</evidence>
<dbReference type="Gene3D" id="3.40.50.150">
    <property type="entry name" value="Vaccinia Virus protein VP39"/>
    <property type="match status" value="1"/>
</dbReference>
<protein>
    <recommendedName>
        <fullName evidence="1">DNA (cytosine-5-)-methyltransferase</fullName>
        <ecNumber evidence="1">2.1.1.37</ecNumber>
    </recommendedName>
</protein>
<dbReference type="EMBL" id="AAKMJD010000037">
    <property type="protein sequence ID" value="ECT3107638.1"/>
    <property type="molecule type" value="Genomic_DNA"/>
</dbReference>
<dbReference type="InterPro" id="IPR029063">
    <property type="entry name" value="SAM-dependent_MTases_sf"/>
</dbReference>
<evidence type="ECO:0000256" key="5">
    <source>
        <dbReference type="ARBA" id="ARBA00022747"/>
    </source>
</evidence>
<reference evidence="7" key="1">
    <citation type="submission" date="2018-08" db="EMBL/GenBank/DDBJ databases">
        <authorList>
            <consortium name="GenomeTrakr network: Whole genome sequencing for foodborne pathogen traceback"/>
        </authorList>
    </citation>
    <scope>NUCLEOTIDE SEQUENCE</scope>
    <source>
        <strain evidence="7">FSIS11813219</strain>
    </source>
</reference>
<evidence type="ECO:0000256" key="2">
    <source>
        <dbReference type="ARBA" id="ARBA00022603"/>
    </source>
</evidence>
<comment type="caution">
    <text evidence="7">The sequence shown here is derived from an EMBL/GenBank/DDBJ whole genome shotgun (WGS) entry which is preliminary data.</text>
</comment>
<dbReference type="AlphaFoldDB" id="A0A600JG79"/>
<organism evidence="7">
    <name type="scientific">Salmonella enterica subsp. enterica serovar Bareilly</name>
    <dbReference type="NCBI Taxonomy" id="58096"/>
    <lineage>
        <taxon>Bacteria</taxon>
        <taxon>Pseudomonadati</taxon>
        <taxon>Pseudomonadota</taxon>
        <taxon>Gammaproteobacteria</taxon>
        <taxon>Enterobacterales</taxon>
        <taxon>Enterobacteriaceae</taxon>
        <taxon>Salmonella</taxon>
    </lineage>
</organism>
<dbReference type="GO" id="GO:0009307">
    <property type="term" value="P:DNA restriction-modification system"/>
    <property type="evidence" value="ECO:0007669"/>
    <property type="project" value="UniProtKB-KW"/>
</dbReference>
<dbReference type="SUPFAM" id="SSF53335">
    <property type="entry name" value="S-adenosyl-L-methionine-dependent methyltransferases"/>
    <property type="match status" value="1"/>
</dbReference>
<keyword evidence="5" id="KW-0680">Restriction system</keyword>
<dbReference type="PANTHER" id="PTHR46098:SF1">
    <property type="entry name" value="TRNA (CYTOSINE(38)-C(5))-METHYLTRANSFERASE"/>
    <property type="match status" value="1"/>
</dbReference>